<proteinExistence type="predicted"/>
<dbReference type="SUPFAM" id="SSF55781">
    <property type="entry name" value="GAF domain-like"/>
    <property type="match status" value="1"/>
</dbReference>
<evidence type="ECO:0000259" key="1">
    <source>
        <dbReference type="Pfam" id="PF13185"/>
    </source>
</evidence>
<keyword evidence="3" id="KW-1185">Reference proteome</keyword>
<accession>A0AAE3M5P0</accession>
<dbReference type="Proteomes" id="UP001209229">
    <property type="component" value="Unassembled WGS sequence"/>
</dbReference>
<dbReference type="Gene3D" id="3.30.450.40">
    <property type="match status" value="1"/>
</dbReference>
<dbReference type="InterPro" id="IPR029016">
    <property type="entry name" value="GAF-like_dom_sf"/>
</dbReference>
<dbReference type="AlphaFoldDB" id="A0AAE3M5P0"/>
<dbReference type="EMBL" id="JAPDPJ010000032">
    <property type="protein sequence ID" value="MCW3787594.1"/>
    <property type="molecule type" value="Genomic_DNA"/>
</dbReference>
<sequence>MKEGDNIKCTLSKIPFKVSLSFEYLINDIEKIASDLKHPMNLMAQQVISMLDNKPELKKAEIDLSSLDNNHEILNKLMAFVINPLVNQEELSAVFPPFAWEPFYATEYFKKLFLDPVKTNYLVSHILPEEDKMLVLVLFHAYMLILDKIYGIDLYQDKPLTFKLEDDKTKLVRFYSSRINSQYINIIPSEKHRKLSDEELKTLVNVDNDLDYWNKMIPLENYEFRGMMKIDYFDVTYDYVISQLKSDLLNRSTIITNSGFEKVKGWIKSLIENAELEVGLIGITDFKSSYNKNFIWKSIVPYEELSCEDYAGSIYEEAFVNQKIIITDDFNEQPGSKVVEAFLRRGIRSHVIVPLVVDDTVVGALEFGCAKPGNLTMIQVKRLLEVFPIFAIAINRSKTEWNDRVKAIIQKEFTAIHPTVEWKFKETVQNLLNAESCESDFRVTEPIVFNDVIPIYGASDIRGSSIERNKAIQADLTDQLMMVKDILSSDKILNDIPLVSNLFFKISQYLKSVEEGLKAGDEMAVIEFLKSEIQPILNILKERDNELRSIVDSYFAKLDPALGVYYNKRKDFEDSLTMINDHVSDILDKEQVQAQLVFPHYFEKYRTDGIEYNAYIGQSLVKKLTYNKVYLNNLRLWQLLVMIKTARKVKEIQESLKTKLDISQLILVHSAPLSIAFRQDEKKFDVDGAYNIRYEITKKRIDKALIKGSKERVTQVGKIAIIYSYAEEIEEYKRYIDFMIAQRFITNKVEDIELEDLKGASGLRALRIEVDFNKLSSEGIDKAKYEEFIGLDH</sequence>
<protein>
    <submittedName>
        <fullName evidence="2">GAF domain-containing protein</fullName>
    </submittedName>
</protein>
<comment type="caution">
    <text evidence="2">The sequence shown here is derived from an EMBL/GenBank/DDBJ whole genome shotgun (WGS) entry which is preliminary data.</text>
</comment>
<dbReference type="RefSeq" id="WP_301191160.1">
    <property type="nucleotide sequence ID" value="NZ_JAPDPJ010000032.1"/>
</dbReference>
<dbReference type="InterPro" id="IPR003018">
    <property type="entry name" value="GAF"/>
</dbReference>
<organism evidence="2 3">
    <name type="scientific">Plebeiibacterium sediminum</name>
    <dbReference type="NCBI Taxonomy" id="2992112"/>
    <lineage>
        <taxon>Bacteria</taxon>
        <taxon>Pseudomonadati</taxon>
        <taxon>Bacteroidota</taxon>
        <taxon>Bacteroidia</taxon>
        <taxon>Marinilabiliales</taxon>
        <taxon>Marinilabiliaceae</taxon>
        <taxon>Plebeiibacterium</taxon>
    </lineage>
</organism>
<name>A0AAE3M5P0_9BACT</name>
<evidence type="ECO:0000313" key="2">
    <source>
        <dbReference type="EMBL" id="MCW3787594.1"/>
    </source>
</evidence>
<dbReference type="Pfam" id="PF13185">
    <property type="entry name" value="GAF_2"/>
    <property type="match status" value="1"/>
</dbReference>
<feature type="domain" description="GAF" evidence="1">
    <location>
        <begin position="310"/>
        <end position="394"/>
    </location>
</feature>
<reference evidence="2" key="1">
    <citation type="submission" date="2022-10" db="EMBL/GenBank/DDBJ databases">
        <authorList>
            <person name="Yu W.X."/>
        </authorList>
    </citation>
    <scope>NUCLEOTIDE SEQUENCE</scope>
    <source>
        <strain evidence="2">AAT</strain>
    </source>
</reference>
<gene>
    <name evidence="2" type="ORF">OM075_14055</name>
</gene>
<evidence type="ECO:0000313" key="3">
    <source>
        <dbReference type="Proteomes" id="UP001209229"/>
    </source>
</evidence>